<feature type="domain" description="Amidohydrolase-related" evidence="5">
    <location>
        <begin position="79"/>
        <end position="361"/>
    </location>
</feature>
<organism evidence="7 8">
    <name type="scientific">Sediminibacillus dalangtanensis</name>
    <dbReference type="NCBI Taxonomy" id="2729421"/>
    <lineage>
        <taxon>Bacteria</taxon>
        <taxon>Bacillati</taxon>
        <taxon>Bacillota</taxon>
        <taxon>Bacilli</taxon>
        <taxon>Bacillales</taxon>
        <taxon>Bacillaceae</taxon>
        <taxon>Sediminibacillus</taxon>
    </lineage>
</organism>
<evidence type="ECO:0000313" key="7">
    <source>
        <dbReference type="EMBL" id="QTM98213.1"/>
    </source>
</evidence>
<evidence type="ECO:0000256" key="3">
    <source>
        <dbReference type="ARBA" id="ARBA00022801"/>
    </source>
</evidence>
<dbReference type="EC" id="3.5.4.2" evidence="2"/>
<sequence>MNEHRYRWRNKQLREHVSVIDGLLAPTLLLKNVVYLNVFLKKWIKANIWVYQDRIVYVGDRLPKNTNGTEVTDCEGKYAVPGYIEPHAHPFQLYNPHQLSEYVAQTGTTTLMNDNLIWLYLLEIKKAFTLLDHFMDLPVSMYWWARFDPQSSLQDELGVFSNSQVISWLEHEAVVQGGELTSWPQVLEDDDRILYWMQESKRLGKPIEGHFPGASEHTLIKMKLLGASADHEAMTGQDVVERLQSGYQAGLRYSSIRPDLPKILEEIQQLGVDQFDQLTMTTDGSTPSFYEKGMMNQCIRIALEQGVPVEDAYMMASYNAAKHFNMRDRLGSIAPGQVAHINLLEAKDNPDPVSVIAKGQWMKRNGSQVSLERSIDWKEYGIGPLELDWDLEDGDLQFSIPIGLEMVNDVIIKPVALTLDVTVDEIEEKYDEAFLMLASREGKWRVNTVIKGFTNKLGGMVSSYSNTGDIVLIGKNKQDLMLAFRHMKEIGGGIVMAHQGEIIYEMPLPLAGMMFSGKMEELIEKERELKSILKAFGYRYNDPVYNLLFLSSTHLPFIRITPKGIIDVKKKEVLFPAIMR</sequence>
<dbReference type="Gene3D" id="3.20.20.140">
    <property type="entry name" value="Metal-dependent hydrolases"/>
    <property type="match status" value="1"/>
</dbReference>
<accession>A0ABX7VP41</accession>
<evidence type="ECO:0000256" key="1">
    <source>
        <dbReference type="ARBA" id="ARBA00006773"/>
    </source>
</evidence>
<dbReference type="Pfam" id="PF13382">
    <property type="entry name" value="Adenine_deam_C"/>
    <property type="match status" value="1"/>
</dbReference>
<dbReference type="SUPFAM" id="SSF51338">
    <property type="entry name" value="Composite domain of metallo-dependent hydrolases"/>
    <property type="match status" value="1"/>
</dbReference>
<name>A0ABX7VP41_9BACI</name>
<keyword evidence="8" id="KW-1185">Reference proteome</keyword>
<feature type="domain" description="Adenine deaminase C-terminal" evidence="6">
    <location>
        <begin position="417"/>
        <end position="571"/>
    </location>
</feature>
<evidence type="ECO:0000256" key="4">
    <source>
        <dbReference type="ARBA" id="ARBA00047720"/>
    </source>
</evidence>
<dbReference type="Pfam" id="PF01979">
    <property type="entry name" value="Amidohydro_1"/>
    <property type="match status" value="1"/>
</dbReference>
<reference evidence="7 8" key="1">
    <citation type="submission" date="2019-12" db="EMBL/GenBank/DDBJ databases">
        <title>The whole genome sequencing of a strain isolated from a Mars analog, Dalangtan Playa.</title>
        <authorList>
            <person name="Huang T."/>
        </authorList>
    </citation>
    <scope>NUCLEOTIDE SEQUENCE [LARGE SCALE GENOMIC DNA]</scope>
    <source>
        <strain evidence="7 8">DP4-553-S</strain>
    </source>
</reference>
<evidence type="ECO:0000313" key="8">
    <source>
        <dbReference type="Proteomes" id="UP000665043"/>
    </source>
</evidence>
<dbReference type="RefSeq" id="WP_209366829.1">
    <property type="nucleotide sequence ID" value="NZ_CP046956.1"/>
</dbReference>
<comment type="catalytic activity">
    <reaction evidence="4">
        <text>adenine + H2O + H(+) = hypoxanthine + NH4(+)</text>
        <dbReference type="Rhea" id="RHEA:23688"/>
        <dbReference type="ChEBI" id="CHEBI:15377"/>
        <dbReference type="ChEBI" id="CHEBI:15378"/>
        <dbReference type="ChEBI" id="CHEBI:16708"/>
        <dbReference type="ChEBI" id="CHEBI:17368"/>
        <dbReference type="ChEBI" id="CHEBI:28938"/>
        <dbReference type="EC" id="3.5.4.2"/>
    </reaction>
</comment>
<evidence type="ECO:0000259" key="6">
    <source>
        <dbReference type="Pfam" id="PF13382"/>
    </source>
</evidence>
<dbReference type="SUPFAM" id="SSF51556">
    <property type="entry name" value="Metallo-dependent hydrolases"/>
    <property type="match status" value="1"/>
</dbReference>
<evidence type="ECO:0000259" key="5">
    <source>
        <dbReference type="Pfam" id="PF01979"/>
    </source>
</evidence>
<dbReference type="InterPro" id="IPR006680">
    <property type="entry name" value="Amidohydro-rel"/>
</dbReference>
<dbReference type="Proteomes" id="UP000665043">
    <property type="component" value="Chromosome"/>
</dbReference>
<dbReference type="Gene3D" id="2.30.40.10">
    <property type="entry name" value="Urease, subunit C, domain 1"/>
    <property type="match status" value="1"/>
</dbReference>
<dbReference type="InterPro" id="IPR011059">
    <property type="entry name" value="Metal-dep_hydrolase_composite"/>
</dbReference>
<comment type="similarity">
    <text evidence="1">Belongs to the metallo-dependent hydrolases superfamily. Adenine deaminase family.</text>
</comment>
<keyword evidence="3" id="KW-0378">Hydrolase</keyword>
<dbReference type="InterPro" id="IPR026912">
    <property type="entry name" value="Adenine_deam_C"/>
</dbReference>
<dbReference type="EMBL" id="CP046956">
    <property type="protein sequence ID" value="QTM98213.1"/>
    <property type="molecule type" value="Genomic_DNA"/>
</dbReference>
<dbReference type="PANTHER" id="PTHR11113">
    <property type="entry name" value="N-ACETYLGLUCOSAMINE-6-PHOSPHATE DEACETYLASE"/>
    <property type="match status" value="1"/>
</dbReference>
<proteinExistence type="inferred from homology"/>
<dbReference type="InterPro" id="IPR032466">
    <property type="entry name" value="Metal_Hydrolase"/>
</dbReference>
<evidence type="ECO:0000256" key="2">
    <source>
        <dbReference type="ARBA" id="ARBA00012782"/>
    </source>
</evidence>
<gene>
    <name evidence="7" type="ORF">ERJ70_02125</name>
</gene>
<dbReference type="PANTHER" id="PTHR11113:SF6">
    <property type="entry name" value="ADENINE DEAMINASE YERA-RELATED"/>
    <property type="match status" value="1"/>
</dbReference>
<protein>
    <recommendedName>
        <fullName evidence="2">adenine deaminase</fullName>
        <ecNumber evidence="2">3.5.4.2</ecNumber>
    </recommendedName>
</protein>